<evidence type="ECO:0000256" key="3">
    <source>
        <dbReference type="ARBA" id="ARBA00023163"/>
    </source>
</evidence>
<dbReference type="SMART" id="SM00347">
    <property type="entry name" value="HTH_MARR"/>
    <property type="match status" value="1"/>
</dbReference>
<dbReference type="PROSITE" id="PS01117">
    <property type="entry name" value="HTH_MARR_1"/>
    <property type="match status" value="1"/>
</dbReference>
<comment type="caution">
    <text evidence="5">The sequence shown here is derived from an EMBL/GenBank/DDBJ whole genome shotgun (WGS) entry which is preliminary data.</text>
</comment>
<dbReference type="PANTHER" id="PTHR33164">
    <property type="entry name" value="TRANSCRIPTIONAL REGULATOR, MARR FAMILY"/>
    <property type="match status" value="1"/>
</dbReference>
<dbReference type="EMBL" id="JAGJCF010000019">
    <property type="protein sequence ID" value="MBP0617683.1"/>
    <property type="molecule type" value="Genomic_DNA"/>
</dbReference>
<feature type="domain" description="HTH marR-type" evidence="4">
    <location>
        <begin position="1"/>
        <end position="142"/>
    </location>
</feature>
<dbReference type="Pfam" id="PF12802">
    <property type="entry name" value="MarR_2"/>
    <property type="match status" value="1"/>
</dbReference>
<keyword evidence="3" id="KW-0804">Transcription</keyword>
<dbReference type="InterPro" id="IPR039422">
    <property type="entry name" value="MarR/SlyA-like"/>
</dbReference>
<evidence type="ECO:0000313" key="5">
    <source>
        <dbReference type="EMBL" id="MBP0617683.1"/>
    </source>
</evidence>
<dbReference type="RefSeq" id="WP_209596697.1">
    <property type="nucleotide sequence ID" value="NZ_JAGJCF010000019.1"/>
</dbReference>
<proteinExistence type="predicted"/>
<organism evidence="5 6">
    <name type="scientific">Jiella mangrovi</name>
    <dbReference type="NCBI Taxonomy" id="2821407"/>
    <lineage>
        <taxon>Bacteria</taxon>
        <taxon>Pseudomonadati</taxon>
        <taxon>Pseudomonadota</taxon>
        <taxon>Alphaproteobacteria</taxon>
        <taxon>Hyphomicrobiales</taxon>
        <taxon>Aurantimonadaceae</taxon>
        <taxon>Jiella</taxon>
    </lineage>
</organism>
<name>A0ABS4BLT8_9HYPH</name>
<evidence type="ECO:0000313" key="6">
    <source>
        <dbReference type="Proteomes" id="UP000678276"/>
    </source>
</evidence>
<accession>A0ABS4BLT8</accession>
<dbReference type="PRINTS" id="PR00598">
    <property type="entry name" value="HTHMARR"/>
</dbReference>
<dbReference type="SUPFAM" id="SSF46785">
    <property type="entry name" value="Winged helix' DNA-binding domain"/>
    <property type="match status" value="1"/>
</dbReference>
<dbReference type="PANTHER" id="PTHR33164:SF43">
    <property type="entry name" value="HTH-TYPE TRANSCRIPTIONAL REPRESSOR YETL"/>
    <property type="match status" value="1"/>
</dbReference>
<dbReference type="Gene3D" id="1.10.10.10">
    <property type="entry name" value="Winged helix-like DNA-binding domain superfamily/Winged helix DNA-binding domain"/>
    <property type="match status" value="1"/>
</dbReference>
<gene>
    <name evidence="5" type="ORF">J6595_19025</name>
</gene>
<sequence length="155" mass="17150">MSHPGHCEIVNAFHHLHGAVMSHVFPHMARFLKGQDISFQHLVAMFRIRIEGPQSVAAIAKEVELTHTAASRLVDRLVKAGLLDRAENPEDRRQKRLTLTPKGFALLEEFPAVTLRSYQAILAKLPEDVLAQLSGPMAELSAFIPPPPPPAEREG</sequence>
<dbReference type="InterPro" id="IPR036388">
    <property type="entry name" value="WH-like_DNA-bd_sf"/>
</dbReference>
<evidence type="ECO:0000256" key="2">
    <source>
        <dbReference type="ARBA" id="ARBA00023125"/>
    </source>
</evidence>
<dbReference type="InterPro" id="IPR011991">
    <property type="entry name" value="ArsR-like_HTH"/>
</dbReference>
<keyword evidence="2" id="KW-0238">DNA-binding</keyword>
<keyword evidence="6" id="KW-1185">Reference proteome</keyword>
<protein>
    <submittedName>
        <fullName evidence="5">MarR family transcriptional regulator</fullName>
    </submittedName>
</protein>
<dbReference type="InterPro" id="IPR000835">
    <property type="entry name" value="HTH_MarR-typ"/>
</dbReference>
<dbReference type="CDD" id="cd00090">
    <property type="entry name" value="HTH_ARSR"/>
    <property type="match status" value="1"/>
</dbReference>
<dbReference type="InterPro" id="IPR036390">
    <property type="entry name" value="WH_DNA-bd_sf"/>
</dbReference>
<dbReference type="PROSITE" id="PS50995">
    <property type="entry name" value="HTH_MARR_2"/>
    <property type="match status" value="1"/>
</dbReference>
<dbReference type="InterPro" id="IPR023187">
    <property type="entry name" value="Tscrpt_reg_MarR-type_CS"/>
</dbReference>
<dbReference type="Proteomes" id="UP000678276">
    <property type="component" value="Unassembled WGS sequence"/>
</dbReference>
<reference evidence="5 6" key="1">
    <citation type="submission" date="2021-04" db="EMBL/GenBank/DDBJ databases">
        <title>Whole genome sequence of Jiella sp. KSK16Y-1.</title>
        <authorList>
            <person name="Tuo L."/>
        </authorList>
    </citation>
    <scope>NUCLEOTIDE SEQUENCE [LARGE SCALE GENOMIC DNA]</scope>
    <source>
        <strain evidence="5 6">KSK16Y-1</strain>
    </source>
</reference>
<evidence type="ECO:0000256" key="1">
    <source>
        <dbReference type="ARBA" id="ARBA00023015"/>
    </source>
</evidence>
<evidence type="ECO:0000259" key="4">
    <source>
        <dbReference type="PROSITE" id="PS50995"/>
    </source>
</evidence>
<keyword evidence="1" id="KW-0805">Transcription regulation</keyword>